<evidence type="ECO:0000313" key="2">
    <source>
        <dbReference type="Proteomes" id="UP000585363"/>
    </source>
</evidence>
<proteinExistence type="predicted"/>
<sequence length="166" mass="18239">MLVSAQAFASSAKEIKARFNQLQIGDRTLCLSDITYANNKTMKVIENGFVIKKTPNALVYQTAVIYLLGNDVTVNIKAMVNSKLDKTEVKSQVQDAMIKVTGLDLPEQAADKAKVMKSYQDLVAKPENSVAYSDITLNEKGYVTQQHEGEAREVSTCYITPLKTAG</sequence>
<organism evidence="1 2">
    <name type="scientific">Rouxiella aceris</name>
    <dbReference type="NCBI Taxonomy" id="2703884"/>
    <lineage>
        <taxon>Bacteria</taxon>
        <taxon>Pseudomonadati</taxon>
        <taxon>Pseudomonadota</taxon>
        <taxon>Gammaproteobacteria</taxon>
        <taxon>Enterobacterales</taxon>
        <taxon>Yersiniaceae</taxon>
        <taxon>Rouxiella</taxon>
    </lineage>
</organism>
<dbReference type="AlphaFoldDB" id="A0A848MKP3"/>
<accession>A0A848MKP3</accession>
<reference evidence="1 2" key="1">
    <citation type="submission" date="2020-01" db="EMBL/GenBank/DDBJ databases">
        <authorList>
            <person name="Lee S.D."/>
        </authorList>
    </citation>
    <scope>NUCLEOTIDE SEQUENCE [LARGE SCALE GENOMIC DNA]</scope>
    <source>
        <strain evidence="1 2">SAP-1</strain>
    </source>
</reference>
<gene>
    <name evidence="1" type="ORF">GW590_15640</name>
</gene>
<evidence type="ECO:0000313" key="1">
    <source>
        <dbReference type="EMBL" id="NMP28295.1"/>
    </source>
</evidence>
<reference evidence="1 2" key="2">
    <citation type="submission" date="2020-06" db="EMBL/GenBank/DDBJ databases">
        <title>Polyphasic characterization of a Rahnella strain isolated from tree sap.</title>
        <authorList>
            <person name="Kim I.S."/>
        </authorList>
    </citation>
    <scope>NUCLEOTIDE SEQUENCE [LARGE SCALE GENOMIC DNA]</scope>
    <source>
        <strain evidence="1 2">SAP-1</strain>
    </source>
</reference>
<protein>
    <submittedName>
        <fullName evidence="1">Uncharacterized protein</fullName>
    </submittedName>
</protein>
<dbReference type="EMBL" id="JAADJU010000008">
    <property type="protein sequence ID" value="NMP28295.1"/>
    <property type="molecule type" value="Genomic_DNA"/>
</dbReference>
<comment type="caution">
    <text evidence="1">The sequence shown here is derived from an EMBL/GenBank/DDBJ whole genome shotgun (WGS) entry which is preliminary data.</text>
</comment>
<name>A0A848MKP3_9GAMM</name>
<keyword evidence="2" id="KW-1185">Reference proteome</keyword>
<dbReference type="Proteomes" id="UP000585363">
    <property type="component" value="Unassembled WGS sequence"/>
</dbReference>